<evidence type="ECO:0000256" key="1">
    <source>
        <dbReference type="ARBA" id="ARBA00004167"/>
    </source>
</evidence>
<dbReference type="Proteomes" id="UP000254792">
    <property type="component" value="Chromosome"/>
</dbReference>
<evidence type="ECO:0000256" key="3">
    <source>
        <dbReference type="ARBA" id="ARBA00022989"/>
    </source>
</evidence>
<dbReference type="AlphaFoldDB" id="A0A345Z454"/>
<gene>
    <name evidence="7" type="primary">ezrA</name>
    <name evidence="7" type="ORF">SALLE_v1c07130</name>
</gene>
<dbReference type="EMBL" id="CP031376">
    <property type="protein sequence ID" value="AXK51383.1"/>
    <property type="molecule type" value="Genomic_DNA"/>
</dbReference>
<dbReference type="GO" id="GO:0016020">
    <property type="term" value="C:membrane"/>
    <property type="evidence" value="ECO:0007669"/>
    <property type="project" value="UniProtKB-SubCell"/>
</dbReference>
<dbReference type="OrthoDB" id="387226at2"/>
<protein>
    <submittedName>
        <fullName evidence="7">Septation ring formation regulator</fullName>
    </submittedName>
</protein>
<sequence length="584" mass="68531">MAKISFLLSSNISTANLIGWSIFFALLVIFFILISIFCIYRAIISKIAQSVDLIDILKRTPLKIHLQRISNINNVNKVFEQELMVWRTKYELLFEKELKKIFDSLSGIINNRKATLPLISNYKKVNEIYLTLKEIQRKVQEINEEIEDAIEIELIQRSNSILVREVFQELKEEATMLTFGKIEIDELKLANTIQQIEGFFEEFYIELEEGNYRKSWDVLYKIDNSLIFLIELLDNIPTIISTILTTVPNKLIELKNKYVTFGKVNERITKTAEQYSILEHNVDTLRIKINNELKRLQYKKANKLLAEIFDLINKFTNEVEYDDSLKNFFESNDEKMRYFIKEIDTACANIEKAHRSIKAINKAPSPEWNNFEKTRYEFLKTKELAYKIFAIIDTSSNLADLDLKTLKNNSKIVIQRALQNVENLENSVLEIEGKTSSMEHLLNDVIFVQSILSQCEVKINQHRSVPELKKYLMPINELNQAINEFEEKKIIHADSEEEKKYISEKINDLAKRAWKLSSQINDTIFLDFISQEIILYMERFVDTHPGAEQVIATAEQYYHNRHLDQLIGYSFKQINNLKSKNQRK</sequence>
<evidence type="ECO:0000313" key="8">
    <source>
        <dbReference type="Proteomes" id="UP000254792"/>
    </source>
</evidence>
<reference evidence="7 8" key="1">
    <citation type="submission" date="2018-07" db="EMBL/GenBank/DDBJ databases">
        <title>Complete genome sequence of Spiroplasma alleghenense PLHS-1 (ATCC 51752).</title>
        <authorList>
            <person name="Chou L."/>
            <person name="Lee T.-Y."/>
            <person name="Tsai Y.-M."/>
            <person name="Kuo C.-H."/>
        </authorList>
    </citation>
    <scope>NUCLEOTIDE SEQUENCE [LARGE SCALE GENOMIC DNA]</scope>
    <source>
        <strain evidence="7 8">PLHS-1</strain>
    </source>
</reference>
<keyword evidence="5" id="KW-0175">Coiled coil</keyword>
<keyword evidence="2 6" id="KW-0812">Transmembrane</keyword>
<organism evidence="7 8">
    <name type="scientific">Spiroplasma alleghenense</name>
    <dbReference type="NCBI Taxonomy" id="216931"/>
    <lineage>
        <taxon>Bacteria</taxon>
        <taxon>Bacillati</taxon>
        <taxon>Mycoplasmatota</taxon>
        <taxon>Mollicutes</taxon>
        <taxon>Entomoplasmatales</taxon>
        <taxon>Spiroplasmataceae</taxon>
        <taxon>Spiroplasma</taxon>
    </lineage>
</organism>
<comment type="subcellular location">
    <subcellularLocation>
        <location evidence="1">Membrane</location>
        <topology evidence="1">Single-pass membrane protein</topology>
    </subcellularLocation>
</comment>
<feature type="coiled-coil region" evidence="5">
    <location>
        <begin position="407"/>
        <end position="434"/>
    </location>
</feature>
<keyword evidence="4 6" id="KW-0472">Membrane</keyword>
<dbReference type="InterPro" id="IPR010379">
    <property type="entry name" value="EzrA"/>
</dbReference>
<keyword evidence="3 6" id="KW-1133">Transmembrane helix</keyword>
<proteinExistence type="predicted"/>
<keyword evidence="8" id="KW-1185">Reference proteome</keyword>
<evidence type="ECO:0000256" key="5">
    <source>
        <dbReference type="SAM" id="Coils"/>
    </source>
</evidence>
<evidence type="ECO:0000256" key="2">
    <source>
        <dbReference type="ARBA" id="ARBA00022692"/>
    </source>
</evidence>
<evidence type="ECO:0000313" key="7">
    <source>
        <dbReference type="EMBL" id="AXK51383.1"/>
    </source>
</evidence>
<dbReference type="KEGG" id="salx:SALLE_v1c07130"/>
<dbReference type="RefSeq" id="WP_115558284.1">
    <property type="nucleotide sequence ID" value="NZ_CP031376.1"/>
</dbReference>
<dbReference type="Pfam" id="PF06160">
    <property type="entry name" value="EzrA"/>
    <property type="match status" value="1"/>
</dbReference>
<accession>A0A345Z454</accession>
<dbReference type="GO" id="GO:0000921">
    <property type="term" value="P:septin ring assembly"/>
    <property type="evidence" value="ECO:0007669"/>
    <property type="project" value="InterPro"/>
</dbReference>
<evidence type="ECO:0000256" key="4">
    <source>
        <dbReference type="ARBA" id="ARBA00023136"/>
    </source>
</evidence>
<dbReference type="GO" id="GO:0005940">
    <property type="term" value="C:septin ring"/>
    <property type="evidence" value="ECO:0007669"/>
    <property type="project" value="InterPro"/>
</dbReference>
<name>A0A345Z454_9MOLU</name>
<feature type="coiled-coil region" evidence="5">
    <location>
        <begin position="125"/>
        <end position="152"/>
    </location>
</feature>
<evidence type="ECO:0000256" key="6">
    <source>
        <dbReference type="SAM" id="Phobius"/>
    </source>
</evidence>
<feature type="transmembrane region" description="Helical" evidence="6">
    <location>
        <begin position="17"/>
        <end position="40"/>
    </location>
</feature>